<dbReference type="RefSeq" id="WP_158089593.1">
    <property type="nucleotide sequence ID" value="NZ_LVJN01000020.1"/>
</dbReference>
<proteinExistence type="predicted"/>
<dbReference type="STRING" id="1434232.MAIT1_02494"/>
<keyword evidence="3" id="KW-1185">Reference proteome</keyword>
<evidence type="ECO:0000313" key="3">
    <source>
        <dbReference type="Proteomes" id="UP000194003"/>
    </source>
</evidence>
<feature type="signal peptide" evidence="1">
    <location>
        <begin position="1"/>
        <end position="20"/>
    </location>
</feature>
<feature type="chain" id="PRO_5012372802" evidence="1">
    <location>
        <begin position="21"/>
        <end position="203"/>
    </location>
</feature>
<protein>
    <submittedName>
        <fullName evidence="2">Putative toluene tolerance family protein</fullName>
    </submittedName>
</protein>
<evidence type="ECO:0000313" key="2">
    <source>
        <dbReference type="EMBL" id="OSM02359.1"/>
    </source>
</evidence>
<accession>A0A1Y2K323</accession>
<sequence>MFLLAGALALGLALTAPAHASDAAATRAIQKAISDAVALLKNPEYTGQEKTAVRREKLRELLYSHFDFATMSRGALGASWAKFSAEQQQRFTHLFRRLLEESYLDKIEGYEGKGVEFAAERKLSDYVIELDSSVDAAGQTLKVVYRCFKNAEGWKVFDIVFEGVSLIGNYQPQFAHLMRGGDAEFLLEKLSKKVKSIDAASAG</sequence>
<organism evidence="2 3">
    <name type="scientific">Magnetofaba australis IT-1</name>
    <dbReference type="NCBI Taxonomy" id="1434232"/>
    <lineage>
        <taxon>Bacteria</taxon>
        <taxon>Pseudomonadati</taxon>
        <taxon>Pseudomonadota</taxon>
        <taxon>Magnetococcia</taxon>
        <taxon>Magnetococcales</taxon>
        <taxon>Magnetococcaceae</taxon>
        <taxon>Magnetofaba</taxon>
    </lineage>
</organism>
<gene>
    <name evidence="2" type="ORF">MAIT1_02494</name>
</gene>
<reference evidence="2 3" key="1">
    <citation type="journal article" date="2016" name="BMC Genomics">
        <title>Combined genomic and structural analyses of a cultured magnetotactic bacterium reveals its niche adaptation to a dynamic environment.</title>
        <authorList>
            <person name="Araujo A.C."/>
            <person name="Morillo V."/>
            <person name="Cypriano J."/>
            <person name="Teixeira L.C."/>
            <person name="Leao P."/>
            <person name="Lyra S."/>
            <person name="Almeida L.G."/>
            <person name="Bazylinski D.A."/>
            <person name="Vasconcellos A.T."/>
            <person name="Abreu F."/>
            <person name="Lins U."/>
        </authorList>
    </citation>
    <scope>NUCLEOTIDE SEQUENCE [LARGE SCALE GENOMIC DNA]</scope>
    <source>
        <strain evidence="2 3">IT-1</strain>
    </source>
</reference>
<dbReference type="InterPro" id="IPR042245">
    <property type="entry name" value="Tgt2/MlaC_sf"/>
</dbReference>
<dbReference type="InterPro" id="IPR008869">
    <property type="entry name" value="MlaC/ttg2D"/>
</dbReference>
<comment type="caution">
    <text evidence="2">The sequence shown here is derived from an EMBL/GenBank/DDBJ whole genome shotgun (WGS) entry which is preliminary data.</text>
</comment>
<dbReference type="PANTHER" id="PTHR36573:SF1">
    <property type="entry name" value="INTERMEMBRANE PHOSPHOLIPID TRANSPORT SYSTEM BINDING PROTEIN MLAC"/>
    <property type="match status" value="1"/>
</dbReference>
<dbReference type="OrthoDB" id="8099120at2"/>
<dbReference type="EMBL" id="LVJN01000020">
    <property type="protein sequence ID" value="OSM02359.1"/>
    <property type="molecule type" value="Genomic_DNA"/>
</dbReference>
<dbReference type="Pfam" id="PF05494">
    <property type="entry name" value="MlaC"/>
    <property type="match status" value="1"/>
</dbReference>
<dbReference type="AlphaFoldDB" id="A0A1Y2K323"/>
<dbReference type="Proteomes" id="UP000194003">
    <property type="component" value="Unassembled WGS sequence"/>
</dbReference>
<dbReference type="Gene3D" id="3.10.450.710">
    <property type="entry name" value="Tgt2/MlaC"/>
    <property type="match status" value="1"/>
</dbReference>
<keyword evidence="1" id="KW-0732">Signal</keyword>
<dbReference type="PANTHER" id="PTHR36573">
    <property type="entry name" value="INTERMEMBRANE PHOSPHOLIPID TRANSPORT SYSTEM BINDING PROTEIN MLAC"/>
    <property type="match status" value="1"/>
</dbReference>
<name>A0A1Y2K323_9PROT</name>
<dbReference type="PIRSF" id="PIRSF004649">
    <property type="entry name" value="MlaC"/>
    <property type="match status" value="1"/>
</dbReference>
<evidence type="ECO:0000256" key="1">
    <source>
        <dbReference type="SAM" id="SignalP"/>
    </source>
</evidence>